<keyword evidence="10" id="KW-1185">Reference proteome</keyword>
<dbReference type="CDD" id="cd15863">
    <property type="entry name" value="SNARE_GS27"/>
    <property type="match status" value="1"/>
</dbReference>
<dbReference type="Proteomes" id="UP000006911">
    <property type="component" value="Unassembled WGS sequence"/>
</dbReference>
<feature type="transmembrane region" description="Helical" evidence="8">
    <location>
        <begin position="285"/>
        <end position="305"/>
    </location>
</feature>
<dbReference type="Gene3D" id="1.20.5.110">
    <property type="match status" value="1"/>
</dbReference>
<gene>
    <name evidence="9" type="ORF">GSTUM_00003164001</name>
</gene>
<evidence type="ECO:0000256" key="2">
    <source>
        <dbReference type="ARBA" id="ARBA00022448"/>
    </source>
</evidence>
<evidence type="ECO:0000256" key="5">
    <source>
        <dbReference type="ARBA" id="ARBA00022989"/>
    </source>
</evidence>
<keyword evidence="3 8" id="KW-0812">Transmembrane</keyword>
<dbReference type="eggNOG" id="KOG3251">
    <property type="taxonomic scope" value="Eukaryota"/>
</dbReference>
<dbReference type="STRING" id="656061.D5G964"/>
<evidence type="ECO:0000313" key="9">
    <source>
        <dbReference type="EMBL" id="CAZ81057.1"/>
    </source>
</evidence>
<evidence type="ECO:0000256" key="7">
    <source>
        <dbReference type="SAM" id="Coils"/>
    </source>
</evidence>
<dbReference type="PANTHER" id="PTHR21230">
    <property type="entry name" value="VESICLE TRANSPORT V-SNARE PROTEIN VTI1-RELATED"/>
    <property type="match status" value="1"/>
</dbReference>
<dbReference type="OMA" id="FCWLVIH"/>
<dbReference type="GO" id="GO:0015031">
    <property type="term" value="P:protein transport"/>
    <property type="evidence" value="ECO:0007669"/>
    <property type="project" value="UniProtKB-KW"/>
</dbReference>
<evidence type="ECO:0000256" key="8">
    <source>
        <dbReference type="SAM" id="Phobius"/>
    </source>
</evidence>
<dbReference type="GO" id="GO:0012507">
    <property type="term" value="C:ER to Golgi transport vesicle membrane"/>
    <property type="evidence" value="ECO:0007669"/>
    <property type="project" value="TreeGrafter"/>
</dbReference>
<name>D5G964_TUBMM</name>
<evidence type="ECO:0000256" key="6">
    <source>
        <dbReference type="ARBA" id="ARBA00023136"/>
    </source>
</evidence>
<dbReference type="GO" id="GO:0006906">
    <property type="term" value="P:vesicle fusion"/>
    <property type="evidence" value="ECO:0007669"/>
    <property type="project" value="TreeGrafter"/>
</dbReference>
<dbReference type="InParanoid" id="D5G964"/>
<dbReference type="GeneID" id="9184343"/>
<keyword evidence="5 8" id="KW-1133">Transmembrane helix</keyword>
<comment type="subcellular location">
    <subcellularLocation>
        <location evidence="1">Membrane</location>
        <topology evidence="1">Single-pass type IV membrane protein</topology>
    </subcellularLocation>
</comment>
<evidence type="ECO:0000256" key="1">
    <source>
        <dbReference type="ARBA" id="ARBA00004211"/>
    </source>
</evidence>
<dbReference type="AlphaFoldDB" id="D5G964"/>
<dbReference type="GO" id="GO:0031902">
    <property type="term" value="C:late endosome membrane"/>
    <property type="evidence" value="ECO:0007669"/>
    <property type="project" value="TreeGrafter"/>
</dbReference>
<dbReference type="GO" id="GO:0006888">
    <property type="term" value="P:endoplasmic reticulum to Golgi vesicle-mediated transport"/>
    <property type="evidence" value="ECO:0007669"/>
    <property type="project" value="TreeGrafter"/>
</dbReference>
<dbReference type="EMBL" id="FN430055">
    <property type="protein sequence ID" value="CAZ81057.1"/>
    <property type="molecule type" value="Genomic_DNA"/>
</dbReference>
<dbReference type="GO" id="GO:0005789">
    <property type="term" value="C:endoplasmic reticulum membrane"/>
    <property type="evidence" value="ECO:0007669"/>
    <property type="project" value="TreeGrafter"/>
</dbReference>
<dbReference type="GO" id="GO:0000149">
    <property type="term" value="F:SNARE binding"/>
    <property type="evidence" value="ECO:0007669"/>
    <property type="project" value="TreeGrafter"/>
</dbReference>
<keyword evidence="2" id="KW-0813">Transport</keyword>
<dbReference type="GO" id="GO:0005794">
    <property type="term" value="C:Golgi apparatus"/>
    <property type="evidence" value="ECO:0007669"/>
    <property type="project" value="TreeGrafter"/>
</dbReference>
<dbReference type="GO" id="GO:0031201">
    <property type="term" value="C:SNARE complex"/>
    <property type="evidence" value="ECO:0007669"/>
    <property type="project" value="TreeGrafter"/>
</dbReference>
<protein>
    <submittedName>
        <fullName evidence="9">(Perigord truffle) hypothetical protein</fullName>
    </submittedName>
</protein>
<sequence>MVVPERCEVQQPPSVLFLQKQPSIPRETPIWLLAPLPIHHPKFLTKFASFVTPPAEATARNSRRKMNSLFNSALKQTQSIKKDLGTFAESPGTSSPALQGQISASLASLSRTIDDYDSMARREIVPAKQEKALQRVKNFRKEISEYRQQFVKLKGERADAEHTVARGELLGRRGHSSATPENPYANTTHTRNISSPHSPFAPAGGAQTHTMSQEDHVFRERDFMSRTNDQLDDFLDRGRAVLADLGEQRQMLKNTQRKLYNAANTLGVSRDTIRMIERRAMQDKWIFYGGIVVFFLFCYMVLKLLR</sequence>
<dbReference type="SUPFAM" id="SSF58038">
    <property type="entry name" value="SNARE fusion complex"/>
    <property type="match status" value="1"/>
</dbReference>
<dbReference type="HOGENOM" id="CLU_078260_1_1_1"/>
<organism evidence="9 10">
    <name type="scientific">Tuber melanosporum (strain Mel28)</name>
    <name type="common">Perigord black truffle</name>
    <dbReference type="NCBI Taxonomy" id="656061"/>
    <lineage>
        <taxon>Eukaryota</taxon>
        <taxon>Fungi</taxon>
        <taxon>Dikarya</taxon>
        <taxon>Ascomycota</taxon>
        <taxon>Pezizomycotina</taxon>
        <taxon>Pezizomycetes</taxon>
        <taxon>Pezizales</taxon>
        <taxon>Tuberaceae</taxon>
        <taxon>Tuber</taxon>
    </lineage>
</organism>
<evidence type="ECO:0000256" key="4">
    <source>
        <dbReference type="ARBA" id="ARBA00022927"/>
    </source>
</evidence>
<keyword evidence="6 8" id="KW-0472">Membrane</keyword>
<evidence type="ECO:0000256" key="3">
    <source>
        <dbReference type="ARBA" id="ARBA00022692"/>
    </source>
</evidence>
<accession>D5G964</accession>
<keyword evidence="7" id="KW-0175">Coiled coil</keyword>
<keyword evidence="4" id="KW-0653">Protein transport</keyword>
<dbReference type="KEGG" id="tml:GSTUM_00003164001"/>
<dbReference type="RefSeq" id="XP_002836866.1">
    <property type="nucleotide sequence ID" value="XM_002836820.1"/>
</dbReference>
<reference evidence="9 10" key="1">
    <citation type="journal article" date="2010" name="Nature">
        <title>Perigord black truffle genome uncovers evolutionary origins and mechanisms of symbiosis.</title>
        <authorList>
            <person name="Martin F."/>
            <person name="Kohler A."/>
            <person name="Murat C."/>
            <person name="Balestrini R."/>
            <person name="Coutinho P.M."/>
            <person name="Jaillon O."/>
            <person name="Montanini B."/>
            <person name="Morin E."/>
            <person name="Noel B."/>
            <person name="Percudani R."/>
            <person name="Porcel B."/>
            <person name="Rubini A."/>
            <person name="Amicucci A."/>
            <person name="Amselem J."/>
            <person name="Anthouard V."/>
            <person name="Arcioni S."/>
            <person name="Artiguenave F."/>
            <person name="Aury J.M."/>
            <person name="Ballario P."/>
            <person name="Bolchi A."/>
            <person name="Brenna A."/>
            <person name="Brun A."/>
            <person name="Buee M."/>
            <person name="Cantarel B."/>
            <person name="Chevalier G."/>
            <person name="Couloux A."/>
            <person name="Da Silva C."/>
            <person name="Denoeud F."/>
            <person name="Duplessis S."/>
            <person name="Ghignone S."/>
            <person name="Hilselberger B."/>
            <person name="Iotti M."/>
            <person name="Marcais B."/>
            <person name="Mello A."/>
            <person name="Miranda M."/>
            <person name="Pacioni G."/>
            <person name="Quesneville H."/>
            <person name="Riccioni C."/>
            <person name="Ruotolo R."/>
            <person name="Splivallo R."/>
            <person name="Stocchi V."/>
            <person name="Tisserant E."/>
            <person name="Viscomi A.R."/>
            <person name="Zambonelli A."/>
            <person name="Zampieri E."/>
            <person name="Henrissat B."/>
            <person name="Lebrun M.H."/>
            <person name="Paolocci F."/>
            <person name="Bonfante P."/>
            <person name="Ottonello S."/>
            <person name="Wincker P."/>
        </authorList>
    </citation>
    <scope>NUCLEOTIDE SEQUENCE [LARGE SCALE GENOMIC DNA]</scope>
    <source>
        <strain evidence="9 10">Mel28</strain>
    </source>
</reference>
<dbReference type="FunCoup" id="D5G964">
    <property type="interactions" value="53"/>
</dbReference>
<feature type="coiled-coil region" evidence="7">
    <location>
        <begin position="129"/>
        <end position="163"/>
    </location>
</feature>
<dbReference type="Pfam" id="PF12352">
    <property type="entry name" value="V-SNARE_C"/>
    <property type="match status" value="1"/>
</dbReference>
<evidence type="ECO:0000313" key="10">
    <source>
        <dbReference type="Proteomes" id="UP000006911"/>
    </source>
</evidence>
<dbReference type="GO" id="GO:0005484">
    <property type="term" value="F:SNAP receptor activity"/>
    <property type="evidence" value="ECO:0007669"/>
    <property type="project" value="TreeGrafter"/>
</dbReference>
<proteinExistence type="predicted"/>
<dbReference type="PANTHER" id="PTHR21230:SF1">
    <property type="entry name" value="GOLGI SNAP RECEPTOR COMPLEX MEMBER 2"/>
    <property type="match status" value="1"/>
</dbReference>